<feature type="region of interest" description="Disordered" evidence="1">
    <location>
        <begin position="171"/>
        <end position="237"/>
    </location>
</feature>
<dbReference type="FunFam" id="2.30.30.140:FF:000017">
    <property type="entry name" value="hepatoma-derived growth factor isoform X1"/>
    <property type="match status" value="1"/>
</dbReference>
<dbReference type="Pfam" id="PF00855">
    <property type="entry name" value="PWWP"/>
    <property type="match status" value="1"/>
</dbReference>
<dbReference type="PANTHER" id="PTHR12550">
    <property type="entry name" value="HEPATOMA-DERIVED GROWTH FACTOR-RELATED"/>
    <property type="match status" value="1"/>
</dbReference>
<dbReference type="Gene3D" id="2.30.30.140">
    <property type="match status" value="1"/>
</dbReference>
<dbReference type="InterPro" id="IPR047363">
    <property type="entry name" value="PWWP_HDGF"/>
</dbReference>
<feature type="compositionally biased region" description="Basic and acidic residues" evidence="1">
    <location>
        <begin position="136"/>
        <end position="150"/>
    </location>
</feature>
<proteinExistence type="predicted"/>
<sequence length="259" mass="28289">MPRSNRQREYKPGDLVFAKMKGYPHWPARIDELPEGAVKSPSNKYQVFFFGTHETALLGANDLFPYDEHKEKFGKAKKRKGFAEGLWEIENNPTVTHEAYEVSFSNPFGEGAGEAGSPEKADAEGSSDEDEGALVIDEKSEKGGNKRKVEEPTEVRLTGGGWGTVGGARAPFESAKTPSGVSQAAEGFGGRRRLQSGRQQVEHRGQSQRCGWSRVKGRGSGKCPRGGAVNSRKGEGASSGCWITVNLRKFKKSSMYMLN</sequence>
<dbReference type="Ensembl" id="ENSTRUT00000055810.2">
    <property type="protein sequence ID" value="ENSTRUP00000053217.2"/>
    <property type="gene ID" value="ENSTRUG00000020123.2"/>
</dbReference>
<dbReference type="InParanoid" id="A0A3B5KIK6"/>
<reference evidence="3" key="2">
    <citation type="submission" date="2025-08" db="UniProtKB">
        <authorList>
            <consortium name="Ensembl"/>
        </authorList>
    </citation>
    <scope>IDENTIFICATION</scope>
</reference>
<organism evidence="3 4">
    <name type="scientific">Takifugu rubripes</name>
    <name type="common">Japanese pufferfish</name>
    <name type="synonym">Fugu rubripes</name>
    <dbReference type="NCBI Taxonomy" id="31033"/>
    <lineage>
        <taxon>Eukaryota</taxon>
        <taxon>Metazoa</taxon>
        <taxon>Chordata</taxon>
        <taxon>Craniata</taxon>
        <taxon>Vertebrata</taxon>
        <taxon>Euteleostomi</taxon>
        <taxon>Actinopterygii</taxon>
        <taxon>Neopterygii</taxon>
        <taxon>Teleostei</taxon>
        <taxon>Neoteleostei</taxon>
        <taxon>Acanthomorphata</taxon>
        <taxon>Eupercaria</taxon>
        <taxon>Tetraodontiformes</taxon>
        <taxon>Tetradontoidea</taxon>
        <taxon>Tetraodontidae</taxon>
        <taxon>Takifugu</taxon>
    </lineage>
</organism>
<feature type="region of interest" description="Disordered" evidence="1">
    <location>
        <begin position="105"/>
        <end position="150"/>
    </location>
</feature>
<dbReference type="InterPro" id="IPR000313">
    <property type="entry name" value="PWWP_dom"/>
</dbReference>
<accession>A0A3B5KIK6</accession>
<dbReference type="PROSITE" id="PS50812">
    <property type="entry name" value="PWWP"/>
    <property type="match status" value="1"/>
</dbReference>
<dbReference type="SMART" id="SM00293">
    <property type="entry name" value="PWWP"/>
    <property type="match status" value="1"/>
</dbReference>
<dbReference type="SUPFAM" id="SSF63748">
    <property type="entry name" value="Tudor/PWWP/MBT"/>
    <property type="match status" value="1"/>
</dbReference>
<dbReference type="STRING" id="31033.ENSTRUP00000053217"/>
<evidence type="ECO:0000313" key="3">
    <source>
        <dbReference type="Ensembl" id="ENSTRUP00000053217.2"/>
    </source>
</evidence>
<evidence type="ECO:0000313" key="4">
    <source>
        <dbReference type="Proteomes" id="UP000005226"/>
    </source>
</evidence>
<dbReference type="CDD" id="cd20148">
    <property type="entry name" value="PWWP_HDGF"/>
    <property type="match status" value="1"/>
</dbReference>
<dbReference type="GeneTree" id="ENSGT00940000157485"/>
<name>A0A3B5KIK6_TAKRU</name>
<evidence type="ECO:0000256" key="1">
    <source>
        <dbReference type="SAM" id="MobiDB-lite"/>
    </source>
</evidence>
<reference evidence="3 4" key="1">
    <citation type="journal article" date="2011" name="Genome Biol. Evol.">
        <title>Integration of the genetic map and genome assembly of fugu facilitates insights into distinct features of genome evolution in teleosts and mammals.</title>
        <authorList>
            <person name="Kai W."/>
            <person name="Kikuchi K."/>
            <person name="Tohari S."/>
            <person name="Chew A.K."/>
            <person name="Tay A."/>
            <person name="Fujiwara A."/>
            <person name="Hosoya S."/>
            <person name="Suetake H."/>
            <person name="Naruse K."/>
            <person name="Brenner S."/>
            <person name="Suzuki Y."/>
            <person name="Venkatesh B."/>
        </authorList>
    </citation>
    <scope>NUCLEOTIDE SEQUENCE [LARGE SCALE GENOMIC DNA]</scope>
</reference>
<dbReference type="PANTHER" id="PTHR12550:SF70">
    <property type="entry name" value="JIL-1 ANCHORING AND STABILIZING PROTEIN, ISOFORM A"/>
    <property type="match status" value="1"/>
</dbReference>
<feature type="domain" description="PWWP" evidence="2">
    <location>
        <begin position="12"/>
        <end position="69"/>
    </location>
</feature>
<evidence type="ECO:0000259" key="2">
    <source>
        <dbReference type="PROSITE" id="PS50812"/>
    </source>
</evidence>
<reference evidence="3" key="3">
    <citation type="submission" date="2025-09" db="UniProtKB">
        <authorList>
            <consortium name="Ensembl"/>
        </authorList>
    </citation>
    <scope>IDENTIFICATION</scope>
</reference>
<protein>
    <recommendedName>
        <fullName evidence="2">PWWP domain-containing protein</fullName>
    </recommendedName>
</protein>
<keyword evidence="4" id="KW-1185">Reference proteome</keyword>
<dbReference type="Proteomes" id="UP000005226">
    <property type="component" value="Chromosome 12"/>
</dbReference>
<gene>
    <name evidence="3" type="primary">hdgf</name>
</gene>
<dbReference type="AlphaFoldDB" id="A0A3B5KIK6"/>